<dbReference type="InterPro" id="IPR011050">
    <property type="entry name" value="Pectin_lyase_fold/virulence"/>
</dbReference>
<dbReference type="Gene3D" id="2.160.20.10">
    <property type="entry name" value="Single-stranded right-handed beta-helix, Pectin lyase-like"/>
    <property type="match status" value="1"/>
</dbReference>
<gene>
    <name evidence="2" type="ORF">IFM89_038409</name>
</gene>
<feature type="non-terminal residue" evidence="2">
    <location>
        <position position="1"/>
    </location>
</feature>
<dbReference type="AlphaFoldDB" id="A0A835H9K7"/>
<protein>
    <submittedName>
        <fullName evidence="2">Uncharacterized protein</fullName>
    </submittedName>
</protein>
<name>A0A835H9K7_9MAGN</name>
<reference evidence="2 3" key="1">
    <citation type="submission" date="2020-10" db="EMBL/GenBank/DDBJ databases">
        <title>The Coptis chinensis genome and diversification of protoberbering-type alkaloids.</title>
        <authorList>
            <person name="Wang B."/>
            <person name="Shu S."/>
            <person name="Song C."/>
            <person name="Liu Y."/>
        </authorList>
    </citation>
    <scope>NUCLEOTIDE SEQUENCE [LARGE SCALE GENOMIC DNA]</scope>
    <source>
        <strain evidence="2">HL-2020</strain>
        <tissue evidence="2">Leaf</tissue>
    </source>
</reference>
<keyword evidence="1" id="KW-0472">Membrane</keyword>
<dbReference type="OrthoDB" id="1738112at2759"/>
<sequence length="149" mass="17057">FDPVRHNSTKKNYFRFRNATHVQTHASFENSYPCPNLSPILLSLLYFTVNYLSLSSLFRTILYLAIWMHQQFYHLRKTKSPRHIDSSLIALAAQVEGFGRLAIGGLHGPLYHVTTLADDEPGSLRQGCRQKEPLWIGFEVSSTIHLLLT</sequence>
<evidence type="ECO:0000313" key="3">
    <source>
        <dbReference type="Proteomes" id="UP000631114"/>
    </source>
</evidence>
<organism evidence="2 3">
    <name type="scientific">Coptis chinensis</name>
    <dbReference type="NCBI Taxonomy" id="261450"/>
    <lineage>
        <taxon>Eukaryota</taxon>
        <taxon>Viridiplantae</taxon>
        <taxon>Streptophyta</taxon>
        <taxon>Embryophyta</taxon>
        <taxon>Tracheophyta</taxon>
        <taxon>Spermatophyta</taxon>
        <taxon>Magnoliopsida</taxon>
        <taxon>Ranunculales</taxon>
        <taxon>Ranunculaceae</taxon>
        <taxon>Coptidoideae</taxon>
        <taxon>Coptis</taxon>
    </lineage>
</organism>
<evidence type="ECO:0000313" key="2">
    <source>
        <dbReference type="EMBL" id="KAF9595274.1"/>
    </source>
</evidence>
<keyword evidence="1" id="KW-0812">Transmembrane</keyword>
<dbReference type="SUPFAM" id="SSF51126">
    <property type="entry name" value="Pectin lyase-like"/>
    <property type="match status" value="1"/>
</dbReference>
<proteinExistence type="predicted"/>
<keyword evidence="1" id="KW-1133">Transmembrane helix</keyword>
<accession>A0A835H9K7</accession>
<comment type="caution">
    <text evidence="2">The sequence shown here is derived from an EMBL/GenBank/DDBJ whole genome shotgun (WGS) entry which is preliminary data.</text>
</comment>
<feature type="transmembrane region" description="Helical" evidence="1">
    <location>
        <begin position="40"/>
        <end position="67"/>
    </location>
</feature>
<dbReference type="EMBL" id="JADFTS010000008">
    <property type="protein sequence ID" value="KAF9595274.1"/>
    <property type="molecule type" value="Genomic_DNA"/>
</dbReference>
<dbReference type="Proteomes" id="UP000631114">
    <property type="component" value="Unassembled WGS sequence"/>
</dbReference>
<evidence type="ECO:0000256" key="1">
    <source>
        <dbReference type="SAM" id="Phobius"/>
    </source>
</evidence>
<keyword evidence="3" id="KW-1185">Reference proteome</keyword>
<dbReference type="InterPro" id="IPR012334">
    <property type="entry name" value="Pectin_lyas_fold"/>
</dbReference>